<evidence type="ECO:0000259" key="3">
    <source>
        <dbReference type="Pfam" id="PF20152"/>
    </source>
</evidence>
<evidence type="ECO:0000313" key="4">
    <source>
        <dbReference type="EMBL" id="OSD05869.1"/>
    </source>
</evidence>
<sequence length="341" mass="37455">MRRLVGTLLQQTFRYFRSYPADPLYMKIWVLLVVILQLFSTTLIMHTSYYYLVTYYFNAAVFSKPDVWTSAFTPVSVSLGNLVAESFFARRVYMVGSRYRFVVVSAMAMILASCGFFIGKTAQVFAAATVLHRPSQWPSSAGSALLLAGDLQLTGVLVYVLHTGRSGFRRTDSMIDILIAYALTTGSLICVLNIVSLILTIVFPHNIIFTASTLVAQAVYANSFVVALNTRRVLRARGEINIHSADLIAQGIVLGHKRSSGAVHNEVPLRDLKMGFDIAQPAHTQDRVSGTSSGAAREGLETDERTSPGRWSDEGIGQDRMGVVDIGKRVALDIDSEATEV</sequence>
<dbReference type="PANTHER" id="PTHR40465">
    <property type="entry name" value="CHROMOSOME 1, WHOLE GENOME SHOTGUN SEQUENCE"/>
    <property type="match status" value="1"/>
</dbReference>
<organism evidence="4 5">
    <name type="scientific">Trametes coccinea (strain BRFM310)</name>
    <name type="common">Pycnoporus coccineus</name>
    <dbReference type="NCBI Taxonomy" id="1353009"/>
    <lineage>
        <taxon>Eukaryota</taxon>
        <taxon>Fungi</taxon>
        <taxon>Dikarya</taxon>
        <taxon>Basidiomycota</taxon>
        <taxon>Agaricomycotina</taxon>
        <taxon>Agaricomycetes</taxon>
        <taxon>Polyporales</taxon>
        <taxon>Polyporaceae</taxon>
        <taxon>Trametes</taxon>
    </lineage>
</organism>
<dbReference type="Pfam" id="PF20152">
    <property type="entry name" value="DUF6534"/>
    <property type="match status" value="1"/>
</dbReference>
<feature type="transmembrane region" description="Helical" evidence="2">
    <location>
        <begin position="174"/>
        <end position="201"/>
    </location>
</feature>
<feature type="transmembrane region" description="Helical" evidence="2">
    <location>
        <begin position="139"/>
        <end position="162"/>
    </location>
</feature>
<feature type="transmembrane region" description="Helical" evidence="2">
    <location>
        <begin position="101"/>
        <end position="119"/>
    </location>
</feature>
<evidence type="ECO:0000256" key="2">
    <source>
        <dbReference type="SAM" id="Phobius"/>
    </source>
</evidence>
<dbReference type="OrthoDB" id="3190888at2759"/>
<dbReference type="EMBL" id="KZ084091">
    <property type="protein sequence ID" value="OSD05869.1"/>
    <property type="molecule type" value="Genomic_DNA"/>
</dbReference>
<keyword evidence="2" id="KW-1133">Transmembrane helix</keyword>
<keyword evidence="5" id="KW-1185">Reference proteome</keyword>
<feature type="region of interest" description="Disordered" evidence="1">
    <location>
        <begin position="283"/>
        <end position="318"/>
    </location>
</feature>
<accession>A0A1Y2IXG9</accession>
<dbReference type="InterPro" id="IPR045339">
    <property type="entry name" value="DUF6534"/>
</dbReference>
<proteinExistence type="predicted"/>
<protein>
    <recommendedName>
        <fullName evidence="3">DUF6534 domain-containing protein</fullName>
    </recommendedName>
</protein>
<name>A0A1Y2IXG9_TRAC3</name>
<feature type="compositionally biased region" description="Basic and acidic residues" evidence="1">
    <location>
        <begin position="298"/>
        <end position="313"/>
    </location>
</feature>
<evidence type="ECO:0000256" key="1">
    <source>
        <dbReference type="SAM" id="MobiDB-lite"/>
    </source>
</evidence>
<feature type="transmembrane region" description="Helical" evidence="2">
    <location>
        <begin position="24"/>
        <end position="51"/>
    </location>
</feature>
<dbReference type="STRING" id="1353009.A0A1Y2IXG9"/>
<dbReference type="AlphaFoldDB" id="A0A1Y2IXG9"/>
<dbReference type="Proteomes" id="UP000193067">
    <property type="component" value="Unassembled WGS sequence"/>
</dbReference>
<feature type="transmembrane region" description="Helical" evidence="2">
    <location>
        <begin position="207"/>
        <end position="228"/>
    </location>
</feature>
<feature type="transmembrane region" description="Helical" evidence="2">
    <location>
        <begin position="71"/>
        <end position="89"/>
    </location>
</feature>
<feature type="domain" description="DUF6534" evidence="3">
    <location>
        <begin position="148"/>
        <end position="232"/>
    </location>
</feature>
<keyword evidence="2" id="KW-0472">Membrane</keyword>
<keyword evidence="2" id="KW-0812">Transmembrane</keyword>
<evidence type="ECO:0000313" key="5">
    <source>
        <dbReference type="Proteomes" id="UP000193067"/>
    </source>
</evidence>
<reference evidence="4 5" key="1">
    <citation type="journal article" date="2015" name="Biotechnol. Biofuels">
        <title>Enhanced degradation of softwood versus hardwood by the white-rot fungus Pycnoporus coccineus.</title>
        <authorList>
            <person name="Couturier M."/>
            <person name="Navarro D."/>
            <person name="Chevret D."/>
            <person name="Henrissat B."/>
            <person name="Piumi F."/>
            <person name="Ruiz-Duenas F.J."/>
            <person name="Martinez A.T."/>
            <person name="Grigoriev I.V."/>
            <person name="Riley R."/>
            <person name="Lipzen A."/>
            <person name="Berrin J.G."/>
            <person name="Master E.R."/>
            <person name="Rosso M.N."/>
        </authorList>
    </citation>
    <scope>NUCLEOTIDE SEQUENCE [LARGE SCALE GENOMIC DNA]</scope>
    <source>
        <strain evidence="4 5">BRFM310</strain>
    </source>
</reference>
<gene>
    <name evidence="4" type="ORF">PYCCODRAFT_1474773</name>
</gene>
<dbReference type="PANTHER" id="PTHR40465:SF1">
    <property type="entry name" value="DUF6534 DOMAIN-CONTAINING PROTEIN"/>
    <property type="match status" value="1"/>
</dbReference>